<dbReference type="InterPro" id="IPR000385">
    <property type="entry name" value="MoaA_NifB_PqqE_Fe-S-bd_CS"/>
</dbReference>
<dbReference type="GO" id="GO:0051539">
    <property type="term" value="F:4 iron, 4 sulfur cluster binding"/>
    <property type="evidence" value="ECO:0007669"/>
    <property type="project" value="UniProtKB-KW"/>
</dbReference>
<dbReference type="Gene3D" id="3.20.20.70">
    <property type="entry name" value="Aldolase class I"/>
    <property type="match status" value="1"/>
</dbReference>
<dbReference type="CDD" id="cd01335">
    <property type="entry name" value="Radical_SAM"/>
    <property type="match status" value="1"/>
</dbReference>
<dbReference type="AlphaFoldDB" id="A0A7Z0RUI5"/>
<dbReference type="NCBIfam" id="NF041707">
    <property type="entry name" value="rSAM_YhhB"/>
    <property type="match status" value="1"/>
</dbReference>
<dbReference type="InterPro" id="IPR023867">
    <property type="entry name" value="Sulphatase_maturase_rSAM"/>
</dbReference>
<dbReference type="PROSITE" id="PS01305">
    <property type="entry name" value="MOAA_NIFB_PQQE"/>
    <property type="match status" value="1"/>
</dbReference>
<dbReference type="InterPro" id="IPR007197">
    <property type="entry name" value="rSAM"/>
</dbReference>
<keyword evidence="3" id="KW-0949">S-adenosyl-L-methionine</keyword>
<dbReference type="NCBIfam" id="TIGR04267">
    <property type="entry name" value="mod_HExxH"/>
    <property type="match status" value="1"/>
</dbReference>
<organism evidence="8 9">
    <name type="scientific">Vreelandella salicampi</name>
    <dbReference type="NCBI Taxonomy" id="1449798"/>
    <lineage>
        <taxon>Bacteria</taxon>
        <taxon>Pseudomonadati</taxon>
        <taxon>Pseudomonadota</taxon>
        <taxon>Gammaproteobacteria</taxon>
        <taxon>Oceanospirillales</taxon>
        <taxon>Halomonadaceae</taxon>
        <taxon>Vreelandella</taxon>
    </lineage>
</organism>
<keyword evidence="6" id="KW-0411">Iron-sulfur</keyword>
<dbReference type="InterPro" id="IPR026335">
    <property type="entry name" value="rSAM_SPASM_FxsB"/>
</dbReference>
<keyword evidence="9" id="KW-1185">Reference proteome</keyword>
<gene>
    <name evidence="8" type="ORF">HZS81_07960</name>
</gene>
<keyword evidence="2" id="KW-0004">4Fe-4S</keyword>
<keyword evidence="4" id="KW-0479">Metal-binding</keyword>
<dbReference type="PANTHER" id="PTHR43273">
    <property type="entry name" value="ANAEROBIC SULFATASE-MATURATING ENZYME HOMOLOG ASLB-RELATED"/>
    <property type="match status" value="1"/>
</dbReference>
<dbReference type="PANTHER" id="PTHR43273:SF8">
    <property type="entry name" value="RADICAL SAM DOMAIN PROTEIN"/>
    <property type="match status" value="1"/>
</dbReference>
<evidence type="ECO:0000313" key="9">
    <source>
        <dbReference type="Proteomes" id="UP000586119"/>
    </source>
</evidence>
<evidence type="ECO:0000256" key="4">
    <source>
        <dbReference type="ARBA" id="ARBA00022723"/>
    </source>
</evidence>
<dbReference type="EMBL" id="JACCDF010000005">
    <property type="protein sequence ID" value="NYS60696.1"/>
    <property type="molecule type" value="Genomic_DNA"/>
</dbReference>
<dbReference type="Proteomes" id="UP000586119">
    <property type="component" value="Unassembled WGS sequence"/>
</dbReference>
<sequence>MDVAKFSSFLVKVTSRCNLDCDYCYVYHHADQSWRSLPKLLSIKHLKFFAKRLEDYTKESNLKHCTVVFHGGEPLLAGAQKLADFSEILRSVCSIPVDISLQTNGLLLDEQALTILADADISISLSLDGPKTANDKHRLTRKGQSSFDKTEKALKLLQNHPEAFTGVIAVIDASTSPDELFEYFDRFQIPRLDFLLPDANWFRQPPGRNQDPGLYEQWLVKAFDVWLDRYAHIPLRTFEALLDVCAGLPSSTDAFGFGDVSLLSIETDGSYHDLDVLKITQEGATRLFGNVLDTPIADVACSAPIQKHREYLSKDGLSVTCQSCEIVEICGGGSLPHRFGENGFVNPTVYCNEMKRLIGHISDRLQEHLDDISDESDVEPLPEEFDLACYERAEMSAASMTWLANSAEIDAVTHLRSALSLLPGNEQALRLASLPEALFSWIALHPGTIAWSSALIAQQCGQTLSAVDGSAIDVSPAYLDLLVELADSFDDDQSFDVGRDDQWLRAPFGGAIFFEGAELTFEGRALVNSAMAIVRDWRPALAEEMMDVCRAVQFVRDPAADPSKIVSFSDNSVPGALYVSISQGDYLIDPYDLADSLIHEHRHQKLYLLERHAPTIERTAAQVVSPWREDLRPPSGLLHAVFVFVELRRFWMHVRDRGPANMKSRAVNQIADTDSNLKKAFATLRGCPLTDVGQTLVMLLRRAAVEGKKSDEHVTHFAPNLPVIY</sequence>
<protein>
    <submittedName>
        <fullName evidence="8">FxsB family radical SAM/SPASM domain protein</fullName>
    </submittedName>
</protein>
<dbReference type="InterPro" id="IPR013785">
    <property type="entry name" value="Aldolase_TIM"/>
</dbReference>
<comment type="cofactor">
    <cofactor evidence="1">
        <name>[4Fe-4S] cluster</name>
        <dbReference type="ChEBI" id="CHEBI:49883"/>
    </cofactor>
</comment>
<dbReference type="SUPFAM" id="SSF102114">
    <property type="entry name" value="Radical SAM enzymes"/>
    <property type="match status" value="1"/>
</dbReference>
<dbReference type="InterPro" id="IPR058240">
    <property type="entry name" value="rSAM_sf"/>
</dbReference>
<dbReference type="NCBIfam" id="TIGR04269">
    <property type="entry name" value="SAM_SPASM_FxsB"/>
    <property type="match status" value="1"/>
</dbReference>
<dbReference type="RefSeq" id="WP_179930023.1">
    <property type="nucleotide sequence ID" value="NZ_JACCDF010000005.1"/>
</dbReference>
<proteinExistence type="predicted"/>
<feature type="domain" description="Radical SAM core" evidence="7">
    <location>
        <begin position="3"/>
        <end position="236"/>
    </location>
</feature>
<dbReference type="SFLD" id="SFLDG01386">
    <property type="entry name" value="main_SPASM_domain-containing"/>
    <property type="match status" value="1"/>
</dbReference>
<name>A0A7Z0RUI5_9GAMM</name>
<keyword evidence="5" id="KW-0408">Iron</keyword>
<evidence type="ECO:0000313" key="8">
    <source>
        <dbReference type="EMBL" id="NYS60696.1"/>
    </source>
</evidence>
<evidence type="ECO:0000259" key="7">
    <source>
        <dbReference type="PROSITE" id="PS51918"/>
    </source>
</evidence>
<accession>A0A7Z0RUI5</accession>
<evidence type="ECO:0000256" key="3">
    <source>
        <dbReference type="ARBA" id="ARBA00022691"/>
    </source>
</evidence>
<evidence type="ECO:0000256" key="1">
    <source>
        <dbReference type="ARBA" id="ARBA00001966"/>
    </source>
</evidence>
<dbReference type="GO" id="GO:0016491">
    <property type="term" value="F:oxidoreductase activity"/>
    <property type="evidence" value="ECO:0007669"/>
    <property type="project" value="InterPro"/>
</dbReference>
<dbReference type="SFLD" id="SFLDS00029">
    <property type="entry name" value="Radical_SAM"/>
    <property type="match status" value="1"/>
</dbReference>
<reference evidence="8 9" key="1">
    <citation type="journal article" date="2015" name="Int. J. Syst. Evol. Microbiol.">
        <title>Halomonas salicampi sp. nov., a halotolerant and alkalitolerant bacterium isolated from a saltern soil.</title>
        <authorList>
            <person name="Lee J.C."/>
            <person name="Kim Y.S."/>
            <person name="Yun B.S."/>
            <person name="Whang K.S."/>
        </authorList>
    </citation>
    <scope>NUCLEOTIDE SEQUENCE [LARGE SCALE GENOMIC DNA]</scope>
    <source>
        <strain evidence="8 9">BH103</strain>
    </source>
</reference>
<dbReference type="SFLD" id="SFLDG01072">
    <property type="entry name" value="dehydrogenase_like"/>
    <property type="match status" value="1"/>
</dbReference>
<dbReference type="PROSITE" id="PS51918">
    <property type="entry name" value="RADICAL_SAM"/>
    <property type="match status" value="1"/>
</dbReference>
<comment type="caution">
    <text evidence="8">The sequence shown here is derived from an EMBL/GenBank/DDBJ whole genome shotgun (WGS) entry which is preliminary data.</text>
</comment>
<dbReference type="SFLD" id="SFLDG01067">
    <property type="entry name" value="SPASM/twitch_domain_containing"/>
    <property type="match status" value="1"/>
</dbReference>
<evidence type="ECO:0000256" key="5">
    <source>
        <dbReference type="ARBA" id="ARBA00023004"/>
    </source>
</evidence>
<evidence type="ECO:0000256" key="2">
    <source>
        <dbReference type="ARBA" id="ARBA00022485"/>
    </source>
</evidence>
<dbReference type="GO" id="GO:0046872">
    <property type="term" value="F:metal ion binding"/>
    <property type="evidence" value="ECO:0007669"/>
    <property type="project" value="UniProtKB-KW"/>
</dbReference>
<dbReference type="Pfam" id="PF04055">
    <property type="entry name" value="Radical_SAM"/>
    <property type="match status" value="1"/>
</dbReference>
<evidence type="ECO:0000256" key="6">
    <source>
        <dbReference type="ARBA" id="ARBA00023014"/>
    </source>
</evidence>
<dbReference type="InterPro" id="IPR026337">
    <property type="entry name" value="AKG_HExxH"/>
</dbReference>